<reference evidence="1" key="2">
    <citation type="journal article" date="2015" name="Fish Shellfish Immunol.">
        <title>Early steps in the European eel (Anguilla anguilla)-Vibrio vulnificus interaction in the gills: Role of the RtxA13 toxin.</title>
        <authorList>
            <person name="Callol A."/>
            <person name="Pajuelo D."/>
            <person name="Ebbesson L."/>
            <person name="Teles M."/>
            <person name="MacKenzie S."/>
            <person name="Amaro C."/>
        </authorList>
    </citation>
    <scope>NUCLEOTIDE SEQUENCE</scope>
</reference>
<sequence length="10" mass="1139">MATIQLNTFT</sequence>
<accession>A0A0E9XIX9</accession>
<dbReference type="EMBL" id="GBXM01005943">
    <property type="protein sequence ID" value="JAI02635.1"/>
    <property type="molecule type" value="Transcribed_RNA"/>
</dbReference>
<proteinExistence type="predicted"/>
<organism evidence="1">
    <name type="scientific">Anguilla anguilla</name>
    <name type="common">European freshwater eel</name>
    <name type="synonym">Muraena anguilla</name>
    <dbReference type="NCBI Taxonomy" id="7936"/>
    <lineage>
        <taxon>Eukaryota</taxon>
        <taxon>Metazoa</taxon>
        <taxon>Chordata</taxon>
        <taxon>Craniata</taxon>
        <taxon>Vertebrata</taxon>
        <taxon>Euteleostomi</taxon>
        <taxon>Actinopterygii</taxon>
        <taxon>Neopterygii</taxon>
        <taxon>Teleostei</taxon>
        <taxon>Anguilliformes</taxon>
        <taxon>Anguillidae</taxon>
        <taxon>Anguilla</taxon>
    </lineage>
</organism>
<protein>
    <submittedName>
        <fullName evidence="1">Uncharacterized protein</fullName>
    </submittedName>
</protein>
<name>A0A0E9XIX9_ANGAN</name>
<evidence type="ECO:0000313" key="1">
    <source>
        <dbReference type="EMBL" id="JAI02635.1"/>
    </source>
</evidence>
<reference evidence="1" key="1">
    <citation type="submission" date="2014-11" db="EMBL/GenBank/DDBJ databases">
        <authorList>
            <person name="Amaro Gonzalez C."/>
        </authorList>
    </citation>
    <scope>NUCLEOTIDE SEQUENCE</scope>
</reference>